<dbReference type="Pfam" id="PF00082">
    <property type="entry name" value="Peptidase_S8"/>
    <property type="match status" value="1"/>
</dbReference>
<dbReference type="EMBL" id="JAIQZJ010000001">
    <property type="protein sequence ID" value="MBZ5736717.1"/>
    <property type="molecule type" value="Genomic_DNA"/>
</dbReference>
<dbReference type="InterPro" id="IPR023827">
    <property type="entry name" value="Peptidase_S8_Asp-AS"/>
</dbReference>
<protein>
    <submittedName>
        <fullName evidence="8">S8 family serine peptidase</fullName>
    </submittedName>
</protein>
<dbReference type="SUPFAM" id="SSF52743">
    <property type="entry name" value="Subtilisin-like"/>
    <property type="match status" value="1"/>
</dbReference>
<evidence type="ECO:0000256" key="5">
    <source>
        <dbReference type="PROSITE-ProRule" id="PRU01240"/>
    </source>
</evidence>
<reference evidence="8 9" key="1">
    <citation type="submission" date="2021-09" db="EMBL/GenBank/DDBJ databases">
        <title>Whole genome sequence of Nocardioides sp. GBK3QG-3.</title>
        <authorList>
            <person name="Tuo L."/>
        </authorList>
    </citation>
    <scope>NUCLEOTIDE SEQUENCE [LARGE SCALE GENOMIC DNA]</scope>
    <source>
        <strain evidence="8 9">GBK3QG-3</strain>
    </source>
</reference>
<sequence>MEDFDEVVAQVRSRLEAAACSCALVTEDGGVEYVAADGEGSAEILGVRLPAGRGLAGWAATSGQALGVRDVRADPRFARDVAESTGYVPDDLLVAPFFASDGAVRGVLTVLDPDRDVSSVLPLRDLEIAAGHLTDPDLPAWSTEFEAGRLGTVRGLPIPDVRAWALDGATGAGVRVAVVDSGVDADHPRVGGVAGAVAFEPDDEAPYGFRTIEGPHEDLVGHGTACAAIIRSLAPDAEIVSVRVLGSNLKGRGSILRAGIAWAVEHDIDVANLSLSSRSATMFGPLHEVADAAFFAGTVLVSAVNNLPGPSYPSQYSSVLSVASGPVAGPDQLLANPRPPAEFGAYGVDVDVAWLDHGSTVATGNSFAAPHVAGLAALVRSKHPHLTPYEVKAVLQALSANATDG</sequence>
<accession>A0ABS7U794</accession>
<evidence type="ECO:0000256" key="1">
    <source>
        <dbReference type="ARBA" id="ARBA00011073"/>
    </source>
</evidence>
<gene>
    <name evidence="8" type="ORF">K8U61_00985</name>
</gene>
<feature type="active site" description="Charge relay system" evidence="5">
    <location>
        <position position="366"/>
    </location>
</feature>
<dbReference type="PROSITE" id="PS00136">
    <property type="entry name" value="SUBTILASE_ASP"/>
    <property type="match status" value="1"/>
</dbReference>
<evidence type="ECO:0000313" key="9">
    <source>
        <dbReference type="Proteomes" id="UP000780875"/>
    </source>
</evidence>
<dbReference type="InterPro" id="IPR036852">
    <property type="entry name" value="Peptidase_S8/S53_dom_sf"/>
</dbReference>
<evidence type="ECO:0000256" key="4">
    <source>
        <dbReference type="ARBA" id="ARBA00022825"/>
    </source>
</evidence>
<comment type="caution">
    <text evidence="8">The sequence shown here is derived from an EMBL/GenBank/DDBJ whole genome shotgun (WGS) entry which is preliminary data.</text>
</comment>
<dbReference type="InterPro" id="IPR015500">
    <property type="entry name" value="Peptidase_S8_subtilisin-rel"/>
</dbReference>
<feature type="domain" description="Peptidase S8/S53" evidence="6">
    <location>
        <begin position="171"/>
        <end position="396"/>
    </location>
</feature>
<feature type="domain" description="GAF" evidence="7">
    <location>
        <begin position="4"/>
        <end position="115"/>
    </location>
</feature>
<evidence type="ECO:0000259" key="6">
    <source>
        <dbReference type="Pfam" id="PF00082"/>
    </source>
</evidence>
<dbReference type="PRINTS" id="PR00723">
    <property type="entry name" value="SUBTILISIN"/>
</dbReference>
<evidence type="ECO:0000313" key="8">
    <source>
        <dbReference type="EMBL" id="MBZ5736717.1"/>
    </source>
</evidence>
<dbReference type="Pfam" id="PF01590">
    <property type="entry name" value="GAF"/>
    <property type="match status" value="1"/>
</dbReference>
<dbReference type="SUPFAM" id="SSF55781">
    <property type="entry name" value="GAF domain-like"/>
    <property type="match status" value="1"/>
</dbReference>
<evidence type="ECO:0000256" key="2">
    <source>
        <dbReference type="ARBA" id="ARBA00022670"/>
    </source>
</evidence>
<feature type="active site" description="Charge relay system" evidence="5">
    <location>
        <position position="180"/>
    </location>
</feature>
<dbReference type="InterPro" id="IPR029016">
    <property type="entry name" value="GAF-like_dom_sf"/>
</dbReference>
<organism evidence="8 9">
    <name type="scientific">Nocardioides mangrovi</name>
    <dbReference type="NCBI Taxonomy" id="2874580"/>
    <lineage>
        <taxon>Bacteria</taxon>
        <taxon>Bacillati</taxon>
        <taxon>Actinomycetota</taxon>
        <taxon>Actinomycetes</taxon>
        <taxon>Propionibacteriales</taxon>
        <taxon>Nocardioidaceae</taxon>
        <taxon>Nocardioides</taxon>
    </lineage>
</organism>
<comment type="similarity">
    <text evidence="1 5">Belongs to the peptidase S8 family.</text>
</comment>
<dbReference type="Proteomes" id="UP000780875">
    <property type="component" value="Unassembled WGS sequence"/>
</dbReference>
<dbReference type="RefSeq" id="WP_224121091.1">
    <property type="nucleotide sequence ID" value="NZ_JAIQZJ010000001.1"/>
</dbReference>
<dbReference type="PANTHER" id="PTHR43806">
    <property type="entry name" value="PEPTIDASE S8"/>
    <property type="match status" value="1"/>
</dbReference>
<dbReference type="Gene3D" id="3.40.50.200">
    <property type="entry name" value="Peptidase S8/S53 domain"/>
    <property type="match status" value="1"/>
</dbReference>
<proteinExistence type="inferred from homology"/>
<keyword evidence="9" id="KW-1185">Reference proteome</keyword>
<keyword evidence="2 5" id="KW-0645">Protease</keyword>
<keyword evidence="4 5" id="KW-0720">Serine protease</keyword>
<dbReference type="PROSITE" id="PS51892">
    <property type="entry name" value="SUBTILASE"/>
    <property type="match status" value="1"/>
</dbReference>
<feature type="active site" description="Charge relay system" evidence="5">
    <location>
        <position position="222"/>
    </location>
</feature>
<dbReference type="Gene3D" id="3.30.450.40">
    <property type="match status" value="1"/>
</dbReference>
<dbReference type="InterPro" id="IPR050131">
    <property type="entry name" value="Peptidase_S8_subtilisin-like"/>
</dbReference>
<keyword evidence="3 5" id="KW-0378">Hydrolase</keyword>
<dbReference type="InterPro" id="IPR003018">
    <property type="entry name" value="GAF"/>
</dbReference>
<dbReference type="InterPro" id="IPR000209">
    <property type="entry name" value="Peptidase_S8/S53_dom"/>
</dbReference>
<name>A0ABS7U794_9ACTN</name>
<evidence type="ECO:0000259" key="7">
    <source>
        <dbReference type="Pfam" id="PF01590"/>
    </source>
</evidence>
<dbReference type="PANTHER" id="PTHR43806:SF11">
    <property type="entry name" value="CEREVISIN-RELATED"/>
    <property type="match status" value="1"/>
</dbReference>
<evidence type="ECO:0000256" key="3">
    <source>
        <dbReference type="ARBA" id="ARBA00022801"/>
    </source>
</evidence>